<evidence type="ECO:0000256" key="1">
    <source>
        <dbReference type="ARBA" id="ARBA00004370"/>
    </source>
</evidence>
<protein>
    <submittedName>
        <fullName evidence="6">Cholinephosphotransferase 1</fullName>
    </submittedName>
</protein>
<dbReference type="AlphaFoldDB" id="A0A0L0HR48"/>
<dbReference type="InterPro" id="IPR014472">
    <property type="entry name" value="CHOPT"/>
</dbReference>
<evidence type="ECO:0000256" key="2">
    <source>
        <dbReference type="ARBA" id="ARBA00010441"/>
    </source>
</evidence>
<feature type="transmembrane region" description="Helical" evidence="5">
    <location>
        <begin position="187"/>
        <end position="208"/>
    </location>
</feature>
<evidence type="ECO:0000256" key="3">
    <source>
        <dbReference type="ARBA" id="ARBA00023136"/>
    </source>
</evidence>
<name>A0A0L0HR48_SPIPD</name>
<dbReference type="GO" id="GO:0016020">
    <property type="term" value="C:membrane"/>
    <property type="evidence" value="ECO:0007669"/>
    <property type="project" value="UniProtKB-SubCell"/>
</dbReference>
<feature type="transmembrane region" description="Helical" evidence="5">
    <location>
        <begin position="70"/>
        <end position="90"/>
    </location>
</feature>
<proteinExistence type="inferred from homology"/>
<evidence type="ECO:0000256" key="5">
    <source>
        <dbReference type="SAM" id="Phobius"/>
    </source>
</evidence>
<feature type="transmembrane region" description="Helical" evidence="5">
    <location>
        <begin position="129"/>
        <end position="150"/>
    </location>
</feature>
<comment type="similarity">
    <text evidence="2">Belongs to the CDP-alcohol phosphatidyltransferase class-I family.</text>
</comment>
<dbReference type="GeneID" id="27685972"/>
<dbReference type="InParanoid" id="A0A0L0HR48"/>
<gene>
    <name evidence="6" type="ORF">SPPG_02382</name>
</gene>
<feature type="transmembrane region" description="Helical" evidence="5">
    <location>
        <begin position="162"/>
        <end position="181"/>
    </location>
</feature>
<keyword evidence="7" id="KW-1185">Reference proteome</keyword>
<feature type="transmembrane region" description="Helical" evidence="5">
    <location>
        <begin position="285"/>
        <end position="305"/>
    </location>
</feature>
<dbReference type="GO" id="GO:0008610">
    <property type="term" value="P:lipid biosynthetic process"/>
    <property type="evidence" value="ECO:0007669"/>
    <property type="project" value="UniProtKB-ARBA"/>
</dbReference>
<dbReference type="GO" id="GO:0016740">
    <property type="term" value="F:transferase activity"/>
    <property type="evidence" value="ECO:0007669"/>
    <property type="project" value="UniProtKB-KW"/>
</dbReference>
<feature type="region of interest" description="Disordered" evidence="4">
    <location>
        <begin position="342"/>
        <end position="361"/>
    </location>
</feature>
<dbReference type="VEuPathDB" id="FungiDB:SPPG_02382"/>
<keyword evidence="6" id="KW-0808">Transferase</keyword>
<dbReference type="PIRSF" id="PIRSF015665">
    <property type="entry name" value="CHOPT"/>
    <property type="match status" value="1"/>
</dbReference>
<evidence type="ECO:0000256" key="4">
    <source>
        <dbReference type="SAM" id="MobiDB-lite"/>
    </source>
</evidence>
<dbReference type="PANTHER" id="PTHR10414:SF37">
    <property type="entry name" value="BB IN A BOXCAR, ISOFORM C"/>
    <property type="match status" value="1"/>
</dbReference>
<dbReference type="EMBL" id="KQ257452">
    <property type="protein sequence ID" value="KND03339.1"/>
    <property type="molecule type" value="Genomic_DNA"/>
</dbReference>
<evidence type="ECO:0000313" key="7">
    <source>
        <dbReference type="Proteomes" id="UP000053201"/>
    </source>
</evidence>
<dbReference type="PANTHER" id="PTHR10414">
    <property type="entry name" value="ETHANOLAMINEPHOSPHOTRANSFERASE"/>
    <property type="match status" value="1"/>
</dbReference>
<feature type="transmembrane region" description="Helical" evidence="5">
    <location>
        <begin position="41"/>
        <end position="58"/>
    </location>
</feature>
<dbReference type="STRING" id="645134.A0A0L0HR48"/>
<dbReference type="Proteomes" id="UP000053201">
    <property type="component" value="Unassembled WGS sequence"/>
</dbReference>
<reference evidence="6 7" key="1">
    <citation type="submission" date="2009-08" db="EMBL/GenBank/DDBJ databases">
        <title>The Genome Sequence of Spizellomyces punctatus strain DAOM BR117.</title>
        <authorList>
            <consortium name="The Broad Institute Genome Sequencing Platform"/>
            <person name="Russ C."/>
            <person name="Cuomo C."/>
            <person name="Shea T."/>
            <person name="Young S.K."/>
            <person name="Zeng Q."/>
            <person name="Koehrsen M."/>
            <person name="Haas B."/>
            <person name="Borodovsky M."/>
            <person name="Guigo R."/>
            <person name="Alvarado L."/>
            <person name="Berlin A."/>
            <person name="Bochicchio J."/>
            <person name="Borenstein D."/>
            <person name="Chapman S."/>
            <person name="Chen Z."/>
            <person name="Engels R."/>
            <person name="Freedman E."/>
            <person name="Gellesch M."/>
            <person name="Goldberg J."/>
            <person name="Griggs A."/>
            <person name="Gujja S."/>
            <person name="Heiman D."/>
            <person name="Hepburn T."/>
            <person name="Howarth C."/>
            <person name="Jen D."/>
            <person name="Larson L."/>
            <person name="Lewis B."/>
            <person name="Mehta T."/>
            <person name="Park D."/>
            <person name="Pearson M."/>
            <person name="Roberts A."/>
            <person name="Saif S."/>
            <person name="Shenoy N."/>
            <person name="Sisk P."/>
            <person name="Stolte C."/>
            <person name="Sykes S."/>
            <person name="Thomson T."/>
            <person name="Walk T."/>
            <person name="White J."/>
            <person name="Yandava C."/>
            <person name="Burger G."/>
            <person name="Gray M.W."/>
            <person name="Holland P.W.H."/>
            <person name="King N."/>
            <person name="Lang F.B.F."/>
            <person name="Roger A.J."/>
            <person name="Ruiz-Trillo I."/>
            <person name="Lander E."/>
            <person name="Nusbaum C."/>
        </authorList>
    </citation>
    <scope>NUCLEOTIDE SEQUENCE [LARGE SCALE GENOMIC DNA]</scope>
    <source>
        <strain evidence="6 7">DAOM BR117</strain>
    </source>
</reference>
<dbReference type="OrthoDB" id="196717at2759"/>
<dbReference type="OMA" id="EEYHTHF"/>
<comment type="subcellular location">
    <subcellularLocation>
        <location evidence="1">Membrane</location>
    </subcellularLocation>
</comment>
<keyword evidence="5" id="KW-0812">Transmembrane</keyword>
<feature type="transmembrane region" description="Helical" evidence="5">
    <location>
        <begin position="220"/>
        <end position="241"/>
    </location>
</feature>
<sequence>MENKRVERGRVDLSGSFLIRCDALNTTLGGLLLGSAMNLHQSWWLIFSLMSALGNFYLSTWEEYHTGTLYLSYCSGPVEGILLIVFIFIVSGRYGDAGPEIWDRRISATFPSVASLLPSTIAELRLNEYFLGIGAVFLVFNIVSGGLNVFRASGARKRSTVVAMLGLLPFVAFTFGIFTWLKLSPSILTTHLIPFSLLVGCLFGHQVGKMIIAHVCRRSFPYFDFPIFLIVTIGNLSAFVFRNWELTDGANSGPVLRSAFPNELSHWLQGLLEKLFGHVERIEDAAFMEGTIVHVLLCVAVFAYLRFALRVIHELCEIFDCHCLRIKKKVIKVHGTAKFPHGKVGREGTPGRMGEENRKLE</sequence>
<dbReference type="RefSeq" id="XP_016611378.1">
    <property type="nucleotide sequence ID" value="XM_016750675.1"/>
</dbReference>
<keyword evidence="5" id="KW-1133">Transmembrane helix</keyword>
<keyword evidence="3 5" id="KW-0472">Membrane</keyword>
<organism evidence="6 7">
    <name type="scientific">Spizellomyces punctatus (strain DAOM BR117)</name>
    <dbReference type="NCBI Taxonomy" id="645134"/>
    <lineage>
        <taxon>Eukaryota</taxon>
        <taxon>Fungi</taxon>
        <taxon>Fungi incertae sedis</taxon>
        <taxon>Chytridiomycota</taxon>
        <taxon>Chytridiomycota incertae sedis</taxon>
        <taxon>Chytridiomycetes</taxon>
        <taxon>Spizellomycetales</taxon>
        <taxon>Spizellomycetaceae</taxon>
        <taxon>Spizellomyces</taxon>
    </lineage>
</organism>
<evidence type="ECO:0000313" key="6">
    <source>
        <dbReference type="EMBL" id="KND03339.1"/>
    </source>
</evidence>
<dbReference type="eggNOG" id="KOG2877">
    <property type="taxonomic scope" value="Eukaryota"/>
</dbReference>
<accession>A0A0L0HR48</accession>